<sequence length="102" mass="10910">MKTKLLFLSLAVCSLFTTLPASSATPAAASSIVLFGDYQDGYDSGQTVRASLLFDAGGNPHNQAFLAAVQDEVDAAYIYRQGATTQGDYNYWDGYIAGISKR</sequence>
<evidence type="ECO:0000313" key="2">
    <source>
        <dbReference type="EMBL" id="RSK50093.1"/>
    </source>
</evidence>
<dbReference type="OrthoDB" id="9915016at2"/>
<protein>
    <submittedName>
        <fullName evidence="2">Uncharacterized protein</fullName>
    </submittedName>
</protein>
<evidence type="ECO:0000256" key="1">
    <source>
        <dbReference type="SAM" id="SignalP"/>
    </source>
</evidence>
<keyword evidence="3" id="KW-1185">Reference proteome</keyword>
<keyword evidence="1" id="KW-0732">Signal</keyword>
<dbReference type="RefSeq" id="WP_125418791.1">
    <property type="nucleotide sequence ID" value="NZ_RWIT01000002.1"/>
</dbReference>
<feature type="signal peptide" evidence="1">
    <location>
        <begin position="1"/>
        <end position="23"/>
    </location>
</feature>
<proteinExistence type="predicted"/>
<dbReference type="Proteomes" id="UP000273500">
    <property type="component" value="Unassembled WGS sequence"/>
</dbReference>
<feature type="chain" id="PRO_5019316525" evidence="1">
    <location>
        <begin position="24"/>
        <end position="102"/>
    </location>
</feature>
<dbReference type="EMBL" id="RWIT01000002">
    <property type="protein sequence ID" value="RSK50093.1"/>
    <property type="molecule type" value="Genomic_DNA"/>
</dbReference>
<gene>
    <name evidence="2" type="ORF">EI291_05430</name>
</gene>
<name>A0A428KUA9_9BACT</name>
<comment type="caution">
    <text evidence="2">The sequence shown here is derived from an EMBL/GenBank/DDBJ whole genome shotgun (WGS) entry which is preliminary data.</text>
</comment>
<organism evidence="2 3">
    <name type="scientific">Hymenobacter rigui</name>
    <dbReference type="NCBI Taxonomy" id="334424"/>
    <lineage>
        <taxon>Bacteria</taxon>
        <taxon>Pseudomonadati</taxon>
        <taxon>Bacteroidota</taxon>
        <taxon>Cytophagia</taxon>
        <taxon>Cytophagales</taxon>
        <taxon>Hymenobacteraceae</taxon>
        <taxon>Hymenobacter</taxon>
    </lineage>
</organism>
<reference evidence="2 3" key="1">
    <citation type="submission" date="2018-12" db="EMBL/GenBank/DDBJ databases">
        <authorList>
            <person name="Feng G."/>
            <person name="Zhu H."/>
        </authorList>
    </citation>
    <scope>NUCLEOTIDE SEQUENCE [LARGE SCALE GENOMIC DNA]</scope>
    <source>
        <strain evidence="2 3">KCTC 12533</strain>
    </source>
</reference>
<dbReference type="AlphaFoldDB" id="A0A428KUA9"/>
<evidence type="ECO:0000313" key="3">
    <source>
        <dbReference type="Proteomes" id="UP000273500"/>
    </source>
</evidence>
<accession>A0A428KUA9</accession>